<accession>A0AAP2GFN6</accession>
<dbReference type="Proteomes" id="UP001319180">
    <property type="component" value="Unassembled WGS sequence"/>
</dbReference>
<evidence type="ECO:0000313" key="6">
    <source>
        <dbReference type="EMBL" id="MBT1689707.1"/>
    </source>
</evidence>
<evidence type="ECO:0000313" key="7">
    <source>
        <dbReference type="Proteomes" id="UP001319180"/>
    </source>
</evidence>
<keyword evidence="4 5" id="KW-0472">Membrane</keyword>
<dbReference type="GO" id="GO:0016020">
    <property type="term" value="C:membrane"/>
    <property type="evidence" value="ECO:0007669"/>
    <property type="project" value="UniProtKB-SubCell"/>
</dbReference>
<protein>
    <submittedName>
        <fullName evidence="6">DoxX family protein</fullName>
    </submittedName>
</protein>
<proteinExistence type="predicted"/>
<gene>
    <name evidence="6" type="ORF">KK078_24310</name>
</gene>
<evidence type="ECO:0000256" key="1">
    <source>
        <dbReference type="ARBA" id="ARBA00004141"/>
    </source>
</evidence>
<keyword evidence="2 5" id="KW-0812">Transmembrane</keyword>
<name>A0AAP2GFN6_9BACT</name>
<comment type="subcellular location">
    <subcellularLocation>
        <location evidence="1">Membrane</location>
        <topology evidence="1">Multi-pass membrane protein</topology>
    </subcellularLocation>
</comment>
<comment type="caution">
    <text evidence="6">The sequence shown here is derived from an EMBL/GenBank/DDBJ whole genome shotgun (WGS) entry which is preliminary data.</text>
</comment>
<evidence type="ECO:0000256" key="3">
    <source>
        <dbReference type="ARBA" id="ARBA00022989"/>
    </source>
</evidence>
<feature type="transmembrane region" description="Helical" evidence="5">
    <location>
        <begin position="44"/>
        <end position="65"/>
    </location>
</feature>
<sequence>MKALLWTLQITVAVILLISGYTKLFLPHEQLADTSEWTGAYTEVFVRYIGMIDILGGLGLILPGLLGIYPRITGYTAVGVALLMVAAMVLHIDRYEFGAIWVNIFILIASIVIAYGRLWHAATTARRRQDTLEKREPNKKITI</sequence>
<dbReference type="RefSeq" id="WP_254092929.1">
    <property type="nucleotide sequence ID" value="NZ_JAHESC010000046.1"/>
</dbReference>
<dbReference type="AlphaFoldDB" id="A0AAP2GFN6"/>
<feature type="transmembrane region" description="Helical" evidence="5">
    <location>
        <begin position="98"/>
        <end position="118"/>
    </location>
</feature>
<evidence type="ECO:0000256" key="5">
    <source>
        <dbReference type="SAM" id="Phobius"/>
    </source>
</evidence>
<dbReference type="Pfam" id="PF13564">
    <property type="entry name" value="DoxX_2"/>
    <property type="match status" value="1"/>
</dbReference>
<feature type="transmembrane region" description="Helical" evidence="5">
    <location>
        <begin position="72"/>
        <end position="92"/>
    </location>
</feature>
<evidence type="ECO:0000256" key="2">
    <source>
        <dbReference type="ARBA" id="ARBA00022692"/>
    </source>
</evidence>
<keyword evidence="3 5" id="KW-1133">Transmembrane helix</keyword>
<evidence type="ECO:0000256" key="4">
    <source>
        <dbReference type="ARBA" id="ARBA00023136"/>
    </source>
</evidence>
<reference evidence="6 7" key="1">
    <citation type="submission" date="2021-05" db="EMBL/GenBank/DDBJ databases">
        <title>A Polyphasic approach of four new species of the genus Ohtaekwangia: Ohtaekwangia histidinii sp. nov., Ohtaekwangia cretensis sp. nov., Ohtaekwangia indiensis sp. nov., Ohtaekwangia reichenbachii sp. nov. from diverse environment.</title>
        <authorList>
            <person name="Octaviana S."/>
        </authorList>
    </citation>
    <scope>NUCLEOTIDE SEQUENCE [LARGE SCALE GENOMIC DNA]</scope>
    <source>
        <strain evidence="6 7">PWU37</strain>
    </source>
</reference>
<dbReference type="InterPro" id="IPR032808">
    <property type="entry name" value="DoxX"/>
</dbReference>
<keyword evidence="7" id="KW-1185">Reference proteome</keyword>
<dbReference type="EMBL" id="JAHESC010000046">
    <property type="protein sequence ID" value="MBT1689707.1"/>
    <property type="molecule type" value="Genomic_DNA"/>
</dbReference>
<organism evidence="6 7">
    <name type="scientific">Dawidia soli</name>
    <dbReference type="NCBI Taxonomy" id="2782352"/>
    <lineage>
        <taxon>Bacteria</taxon>
        <taxon>Pseudomonadati</taxon>
        <taxon>Bacteroidota</taxon>
        <taxon>Cytophagia</taxon>
        <taxon>Cytophagales</taxon>
        <taxon>Chryseotaleaceae</taxon>
        <taxon>Dawidia</taxon>
    </lineage>
</organism>